<dbReference type="InterPro" id="IPR002575">
    <property type="entry name" value="Aminoglycoside_PTrfase"/>
</dbReference>
<evidence type="ECO:0000256" key="3">
    <source>
        <dbReference type="ARBA" id="ARBA00022697"/>
    </source>
</evidence>
<evidence type="ECO:0000256" key="4">
    <source>
        <dbReference type="ARBA" id="ARBA00022741"/>
    </source>
</evidence>
<evidence type="ECO:0000313" key="11">
    <source>
        <dbReference type="Proteomes" id="UP000633263"/>
    </source>
</evidence>
<dbReference type="PANTHER" id="PTHR21064">
    <property type="entry name" value="AMINOGLYCOSIDE PHOSPHOTRANSFERASE DOMAIN-CONTAINING PROTEIN-RELATED"/>
    <property type="match status" value="1"/>
</dbReference>
<keyword evidence="2 8" id="KW-0808">Transferase</keyword>
<dbReference type="EMBL" id="BMNN01000004">
    <property type="protein sequence ID" value="GGJ04158.1"/>
    <property type="molecule type" value="Genomic_DNA"/>
</dbReference>
<sequence>MSVFTPVSPEQLSGFLSAFELGRLIDHRDILGGTENSNFFVATERGEYVLTLIERGPTADLPFLVELLDRLHQAGLPVPYAIRDRQGRALHQLNGRPALLQPRLFGTHVGAADASHCHAVGRALAQLHEASVGSGLQRRSDRGLDWMLQQTERLRQRSDTRARQLLEEMVPVLERLHSQRPALPEAVLHGDLFRDNVLFEGHHLAGIIDFHNAFSGWALYDLAICVNDWCLTAEGALDARLAEALLAGYASRRRFTPLEAENWPDLLRVAALRFWLSRQLAADRYAEQGGVLIKAPAHFRELLERHRRITVGLPLAL</sequence>
<evidence type="ECO:0000256" key="8">
    <source>
        <dbReference type="HAMAP-Rule" id="MF_00301"/>
    </source>
</evidence>
<proteinExistence type="inferred from homology"/>
<accession>A0ABQ2CQT0</accession>
<dbReference type="InterPro" id="IPR011009">
    <property type="entry name" value="Kinase-like_dom_sf"/>
</dbReference>
<name>A0ABQ2CQT0_9GAMM</name>
<reference evidence="11" key="1">
    <citation type="journal article" date="2019" name="Int. J. Syst. Evol. Microbiol.">
        <title>The Global Catalogue of Microorganisms (GCM) 10K type strain sequencing project: providing services to taxonomists for standard genome sequencing and annotation.</title>
        <authorList>
            <consortium name="The Broad Institute Genomics Platform"/>
            <consortium name="The Broad Institute Genome Sequencing Center for Infectious Disease"/>
            <person name="Wu L."/>
            <person name="Ma J."/>
        </authorList>
    </citation>
    <scope>NUCLEOTIDE SEQUENCE [LARGE SCALE GENOMIC DNA]</scope>
    <source>
        <strain evidence="11">JCM 11590</strain>
    </source>
</reference>
<dbReference type="InterPro" id="IPR005280">
    <property type="entry name" value="Homoserine_kinase_II"/>
</dbReference>
<dbReference type="Proteomes" id="UP000633263">
    <property type="component" value="Unassembled WGS sequence"/>
</dbReference>
<comment type="similarity">
    <text evidence="7 8">Belongs to the pseudomonas-type ThrB family.</text>
</comment>
<feature type="domain" description="Aminoglycoside phosphotransferase" evidence="9">
    <location>
        <begin position="28"/>
        <end position="253"/>
    </location>
</feature>
<evidence type="ECO:0000256" key="7">
    <source>
        <dbReference type="ARBA" id="ARBA00038240"/>
    </source>
</evidence>
<dbReference type="Gene3D" id="3.90.1200.10">
    <property type="match status" value="1"/>
</dbReference>
<dbReference type="InterPro" id="IPR050249">
    <property type="entry name" value="Pseudomonas-type_ThrB"/>
</dbReference>
<keyword evidence="3 8" id="KW-0791">Threonine biosynthesis</keyword>
<comment type="caution">
    <text evidence="10">The sequence shown here is derived from an EMBL/GenBank/DDBJ whole genome shotgun (WGS) entry which is preliminary data.</text>
</comment>
<keyword evidence="11" id="KW-1185">Reference proteome</keyword>
<dbReference type="PANTHER" id="PTHR21064:SF6">
    <property type="entry name" value="AMINOGLYCOSIDE PHOSPHOTRANSFERASE DOMAIN-CONTAINING PROTEIN"/>
    <property type="match status" value="1"/>
</dbReference>
<dbReference type="EC" id="2.7.1.39" evidence="8"/>
<keyword evidence="5 8" id="KW-0418">Kinase</keyword>
<dbReference type="SUPFAM" id="SSF56112">
    <property type="entry name" value="Protein kinase-like (PK-like)"/>
    <property type="match status" value="1"/>
</dbReference>
<dbReference type="CDD" id="cd05153">
    <property type="entry name" value="HomoserineK_II"/>
    <property type="match status" value="1"/>
</dbReference>
<comment type="pathway">
    <text evidence="8">Amino-acid biosynthesis; L-threonine biosynthesis; L-threonine from L-aspartate: step 4/5.</text>
</comment>
<comment type="catalytic activity">
    <reaction evidence="8">
        <text>L-homoserine + ATP = O-phospho-L-homoserine + ADP + H(+)</text>
        <dbReference type="Rhea" id="RHEA:13985"/>
        <dbReference type="ChEBI" id="CHEBI:15378"/>
        <dbReference type="ChEBI" id="CHEBI:30616"/>
        <dbReference type="ChEBI" id="CHEBI:57476"/>
        <dbReference type="ChEBI" id="CHEBI:57590"/>
        <dbReference type="ChEBI" id="CHEBI:456216"/>
        <dbReference type="EC" id="2.7.1.39"/>
    </reaction>
</comment>
<evidence type="ECO:0000256" key="5">
    <source>
        <dbReference type="ARBA" id="ARBA00022777"/>
    </source>
</evidence>
<organism evidence="10 11">
    <name type="scientific">Halopseudomonas pertucinogena</name>
    <dbReference type="NCBI Taxonomy" id="86175"/>
    <lineage>
        <taxon>Bacteria</taxon>
        <taxon>Pseudomonadati</taxon>
        <taxon>Pseudomonadota</taxon>
        <taxon>Gammaproteobacteria</taxon>
        <taxon>Pseudomonadales</taxon>
        <taxon>Pseudomonadaceae</taxon>
        <taxon>Halopseudomonas</taxon>
    </lineage>
</organism>
<dbReference type="Gene3D" id="3.30.200.20">
    <property type="entry name" value="Phosphorylase Kinase, domain 1"/>
    <property type="match status" value="1"/>
</dbReference>
<gene>
    <name evidence="8 10" type="primary">thrB</name>
    <name evidence="10" type="ORF">GCM10009083_21260</name>
</gene>
<evidence type="ECO:0000313" key="10">
    <source>
        <dbReference type="EMBL" id="GGJ04158.1"/>
    </source>
</evidence>
<evidence type="ECO:0000256" key="6">
    <source>
        <dbReference type="ARBA" id="ARBA00022840"/>
    </source>
</evidence>
<evidence type="ECO:0000256" key="2">
    <source>
        <dbReference type="ARBA" id="ARBA00022679"/>
    </source>
</evidence>
<protein>
    <recommendedName>
        <fullName evidence="8">Homoserine kinase</fullName>
        <shortName evidence="8">HK</shortName>
        <shortName evidence="8">HSK</shortName>
        <ecNumber evidence="8">2.7.1.39</ecNumber>
    </recommendedName>
</protein>
<keyword evidence="6 8" id="KW-0067">ATP-binding</keyword>
<dbReference type="HAMAP" id="MF_00301">
    <property type="entry name" value="Homoser_kinase_2"/>
    <property type="match status" value="1"/>
</dbReference>
<dbReference type="GO" id="GO:0016301">
    <property type="term" value="F:kinase activity"/>
    <property type="evidence" value="ECO:0007669"/>
    <property type="project" value="UniProtKB-KW"/>
</dbReference>
<dbReference type="RefSeq" id="WP_188636608.1">
    <property type="nucleotide sequence ID" value="NZ_BMNN01000004.1"/>
</dbReference>
<keyword evidence="1 8" id="KW-0028">Amino-acid biosynthesis</keyword>
<evidence type="ECO:0000259" key="9">
    <source>
        <dbReference type="Pfam" id="PF01636"/>
    </source>
</evidence>
<keyword evidence="4 8" id="KW-0547">Nucleotide-binding</keyword>
<dbReference type="Pfam" id="PF01636">
    <property type="entry name" value="APH"/>
    <property type="match status" value="1"/>
</dbReference>
<dbReference type="NCBIfam" id="NF003558">
    <property type="entry name" value="PRK05231.1"/>
    <property type="match status" value="1"/>
</dbReference>
<evidence type="ECO:0000256" key="1">
    <source>
        <dbReference type="ARBA" id="ARBA00022605"/>
    </source>
</evidence>